<keyword evidence="3" id="KW-0808">Transferase</keyword>
<dbReference type="RefSeq" id="WP_074764645.1">
    <property type="nucleotide sequence ID" value="NZ_FNWO01000001.1"/>
</dbReference>
<dbReference type="Gene3D" id="3.40.640.10">
    <property type="entry name" value="Type I PLP-dependent aspartate aminotransferase-like (Major domain)"/>
    <property type="match status" value="1"/>
</dbReference>
<dbReference type="EMBL" id="FNWO01000001">
    <property type="protein sequence ID" value="SEH25464.1"/>
    <property type="molecule type" value="Genomic_DNA"/>
</dbReference>
<keyword evidence="6" id="KW-0456">Lyase</keyword>
<name>A0A1H6GUE7_MAGFU</name>
<dbReference type="InterPro" id="IPR006235">
    <property type="entry name" value="OAc-hSer/O-AcSer_sulfhydrylase"/>
</dbReference>
<reference evidence="7" key="1">
    <citation type="submission" date="2016-10" db="EMBL/GenBank/DDBJ databases">
        <authorList>
            <person name="Varghese N."/>
            <person name="Submissions S."/>
        </authorList>
    </citation>
    <scope>NUCLEOTIDE SEQUENCE [LARGE SCALE GENOMIC DNA]</scope>
    <source>
        <strain evidence="7">DSM 13234</strain>
    </source>
</reference>
<dbReference type="PANTHER" id="PTHR43797">
    <property type="entry name" value="HOMOCYSTEINE/CYSTEINE SYNTHASE"/>
    <property type="match status" value="1"/>
</dbReference>
<sequence length="399" mass="41896">MTVLSPPARHLETLALHGGSFRADPTTGSVAPPIHLTTSFQFRDTEHARRLFGLEEVGYTYTRTINPSREVLERRLAALEGGVAALAVASGTAATLYALLSLAATGDNLVVSADLATGRNAGLLLTLRRFAIEVRLADPTDPAAFARASDDRTRAWFAESLGWPGLRPFPIAAVAALAHEAGIPLLIENSATPLSLRPLALGAAVTIYSASEFIGGHGVAIGGLIIDGGGFDWEAAGARLPTLNTPDPSYHGIVWSEVVKQWKASPLIARARGGLLRDFGGAISPLIVFQLIQGLETLPLRIRHHVAHAEQIAARLAAHPKVSNLQGGIGGLIAFDLPGSAEAARFIDALALLGRSSSFGDARSAVVLPALAPARIVLSIGLEHLDDIEADLTQALDRV</sequence>
<keyword evidence="7" id="KW-1185">Reference proteome</keyword>
<gene>
    <name evidence="6" type="ORF">SAMN04244559_00205</name>
</gene>
<comment type="cofactor">
    <cofactor evidence="1 5">
        <name>pyridoxal 5'-phosphate</name>
        <dbReference type="ChEBI" id="CHEBI:597326"/>
    </cofactor>
</comment>
<comment type="similarity">
    <text evidence="2 5">Belongs to the trans-sulfuration enzymes family.</text>
</comment>
<dbReference type="GO" id="GO:0016829">
    <property type="term" value="F:lyase activity"/>
    <property type="evidence" value="ECO:0007669"/>
    <property type="project" value="UniProtKB-KW"/>
</dbReference>
<evidence type="ECO:0000256" key="1">
    <source>
        <dbReference type="ARBA" id="ARBA00001933"/>
    </source>
</evidence>
<dbReference type="GO" id="GO:0071269">
    <property type="term" value="P:L-homocysteine biosynthetic process"/>
    <property type="evidence" value="ECO:0007669"/>
    <property type="project" value="TreeGrafter"/>
</dbReference>
<dbReference type="SUPFAM" id="SSF53383">
    <property type="entry name" value="PLP-dependent transferases"/>
    <property type="match status" value="1"/>
</dbReference>
<dbReference type="GO" id="GO:0030170">
    <property type="term" value="F:pyridoxal phosphate binding"/>
    <property type="evidence" value="ECO:0007669"/>
    <property type="project" value="InterPro"/>
</dbReference>
<evidence type="ECO:0000256" key="2">
    <source>
        <dbReference type="ARBA" id="ARBA00009077"/>
    </source>
</evidence>
<evidence type="ECO:0000256" key="3">
    <source>
        <dbReference type="ARBA" id="ARBA00022679"/>
    </source>
</evidence>
<organism evidence="6 7">
    <name type="scientific">Magnetospirillum fulvum</name>
    <name type="common">Rhodospirillum fulvum</name>
    <dbReference type="NCBI Taxonomy" id="1082"/>
    <lineage>
        <taxon>Bacteria</taxon>
        <taxon>Pseudomonadati</taxon>
        <taxon>Pseudomonadota</taxon>
        <taxon>Alphaproteobacteria</taxon>
        <taxon>Rhodospirillales</taxon>
        <taxon>Rhodospirillaceae</taxon>
        <taxon>Magnetospirillum</taxon>
    </lineage>
</organism>
<evidence type="ECO:0000313" key="7">
    <source>
        <dbReference type="Proteomes" id="UP000182983"/>
    </source>
</evidence>
<protein>
    <submittedName>
        <fullName evidence="6">O-acetylhomoserine (Thiol)-lyase</fullName>
    </submittedName>
</protein>
<keyword evidence="4 5" id="KW-0663">Pyridoxal phosphate</keyword>
<evidence type="ECO:0000256" key="4">
    <source>
        <dbReference type="ARBA" id="ARBA00022898"/>
    </source>
</evidence>
<dbReference type="InterPro" id="IPR015421">
    <property type="entry name" value="PyrdxlP-dep_Trfase_major"/>
</dbReference>
<dbReference type="GO" id="GO:0003961">
    <property type="term" value="F:O-acetylhomoserine aminocarboxypropyltransferase activity"/>
    <property type="evidence" value="ECO:0007669"/>
    <property type="project" value="TreeGrafter"/>
</dbReference>
<evidence type="ECO:0000256" key="5">
    <source>
        <dbReference type="RuleBase" id="RU362118"/>
    </source>
</evidence>
<proteinExistence type="inferred from homology"/>
<dbReference type="AlphaFoldDB" id="A0A1H6GUE7"/>
<dbReference type="InterPro" id="IPR000277">
    <property type="entry name" value="Cys/Met-Metab_PyrdxlP-dep_enz"/>
</dbReference>
<dbReference type="InterPro" id="IPR015424">
    <property type="entry name" value="PyrdxlP-dep_Trfase"/>
</dbReference>
<dbReference type="InterPro" id="IPR015422">
    <property type="entry name" value="PyrdxlP-dep_Trfase_small"/>
</dbReference>
<accession>A0A1H6GUE7</accession>
<dbReference type="GO" id="GO:0006535">
    <property type="term" value="P:cysteine biosynthetic process from serine"/>
    <property type="evidence" value="ECO:0007669"/>
    <property type="project" value="TreeGrafter"/>
</dbReference>
<dbReference type="PIRSF" id="PIRSF001434">
    <property type="entry name" value="CGS"/>
    <property type="match status" value="1"/>
</dbReference>
<dbReference type="Proteomes" id="UP000182983">
    <property type="component" value="Unassembled WGS sequence"/>
</dbReference>
<dbReference type="Gene3D" id="3.90.1150.10">
    <property type="entry name" value="Aspartate Aminotransferase, domain 1"/>
    <property type="match status" value="1"/>
</dbReference>
<evidence type="ECO:0000313" key="6">
    <source>
        <dbReference type="EMBL" id="SEH25464.1"/>
    </source>
</evidence>
<dbReference type="OrthoDB" id="8454059at2"/>
<dbReference type="Pfam" id="PF01053">
    <property type="entry name" value="Cys_Met_Meta_PP"/>
    <property type="match status" value="1"/>
</dbReference>
<dbReference type="GO" id="GO:0004124">
    <property type="term" value="F:cysteine synthase activity"/>
    <property type="evidence" value="ECO:0007669"/>
    <property type="project" value="TreeGrafter"/>
</dbReference>
<dbReference type="PANTHER" id="PTHR43797:SF2">
    <property type="entry name" value="HOMOCYSTEINE_CYSTEINE SYNTHASE"/>
    <property type="match status" value="1"/>
</dbReference>
<dbReference type="GO" id="GO:0019346">
    <property type="term" value="P:transsulfuration"/>
    <property type="evidence" value="ECO:0007669"/>
    <property type="project" value="InterPro"/>
</dbReference>
<dbReference type="GO" id="GO:0005737">
    <property type="term" value="C:cytoplasm"/>
    <property type="evidence" value="ECO:0007669"/>
    <property type="project" value="TreeGrafter"/>
</dbReference>